<dbReference type="GO" id="GO:0005975">
    <property type="term" value="P:carbohydrate metabolic process"/>
    <property type="evidence" value="ECO:0007669"/>
    <property type="project" value="UniProtKB-ARBA"/>
</dbReference>
<proteinExistence type="predicted"/>
<reference evidence="3 4" key="1">
    <citation type="submission" date="2019-02" db="EMBL/GenBank/DDBJ databases">
        <title>Sequencing the genomes of 1000 actinobacteria strains.</title>
        <authorList>
            <person name="Klenk H.-P."/>
        </authorList>
    </citation>
    <scope>NUCLEOTIDE SEQUENCE [LARGE SCALE GENOMIC DNA]</scope>
    <source>
        <strain evidence="3 4">DSM 16932</strain>
    </source>
</reference>
<name>A0A4Q7M3T2_9MICO</name>
<keyword evidence="1" id="KW-0472">Membrane</keyword>
<protein>
    <submittedName>
        <fullName evidence="3">Uncharacterized protein DUF916</fullName>
    </submittedName>
</protein>
<evidence type="ECO:0000256" key="1">
    <source>
        <dbReference type="SAM" id="Phobius"/>
    </source>
</evidence>
<accession>A0A4Q7M3T2</accession>
<keyword evidence="4" id="KW-1185">Reference proteome</keyword>
<dbReference type="RefSeq" id="WP_165399869.1">
    <property type="nucleotide sequence ID" value="NZ_SGWX01000001.1"/>
</dbReference>
<keyword evidence="2" id="KW-0732">Signal</keyword>
<comment type="caution">
    <text evidence="3">The sequence shown here is derived from an EMBL/GenBank/DDBJ whole genome shotgun (WGS) entry which is preliminary data.</text>
</comment>
<evidence type="ECO:0000313" key="3">
    <source>
        <dbReference type="EMBL" id="RZS61158.1"/>
    </source>
</evidence>
<sequence>MPVTLRTARAALACVLAATGLLLAAPGPAVADDSTTWGVRTGSGDQGGDRENFSYTLDPGERLDDVLVVANHGDAPLDLDVYAADGYTTDAGQLDVRTRDEASEEVGAWLTPGAASVRVEPGASADVPFSITVPDNATPGDYAGAIVTSRTQAEQSADVETRLGVRVFARVAGDLAPSLTVTGAHLDYHDSPNPFAAGDATLTYTVRNTGNVRLAAGQQVHVAGPFGWFGHDAQAADVPELLPGETWQVSVPVDGVAPAFRAAAHVVLTAQLPAVAGQTPGVAPVESSATAVAVPWALLALILALAAAVWVALGRRRARARREAARVSAAVAQALRERDEATDGTRVTA</sequence>
<gene>
    <name evidence="3" type="ORF">EV386_1446</name>
</gene>
<dbReference type="InterPro" id="IPR013783">
    <property type="entry name" value="Ig-like_fold"/>
</dbReference>
<dbReference type="Gene3D" id="2.60.40.10">
    <property type="entry name" value="Immunoglobulins"/>
    <property type="match status" value="1"/>
</dbReference>
<feature type="signal peptide" evidence="2">
    <location>
        <begin position="1"/>
        <end position="31"/>
    </location>
</feature>
<organism evidence="3 4">
    <name type="scientific">Xylanimonas ulmi</name>
    <dbReference type="NCBI Taxonomy" id="228973"/>
    <lineage>
        <taxon>Bacteria</taxon>
        <taxon>Bacillati</taxon>
        <taxon>Actinomycetota</taxon>
        <taxon>Actinomycetes</taxon>
        <taxon>Micrococcales</taxon>
        <taxon>Promicromonosporaceae</taxon>
        <taxon>Xylanimonas</taxon>
    </lineage>
</organism>
<keyword evidence="1" id="KW-1133">Transmembrane helix</keyword>
<dbReference type="EMBL" id="SGWX01000001">
    <property type="protein sequence ID" value="RZS61158.1"/>
    <property type="molecule type" value="Genomic_DNA"/>
</dbReference>
<dbReference type="AlphaFoldDB" id="A0A4Q7M3T2"/>
<feature type="transmembrane region" description="Helical" evidence="1">
    <location>
        <begin position="293"/>
        <end position="313"/>
    </location>
</feature>
<dbReference type="Proteomes" id="UP000293852">
    <property type="component" value="Unassembled WGS sequence"/>
</dbReference>
<evidence type="ECO:0000313" key="4">
    <source>
        <dbReference type="Proteomes" id="UP000293852"/>
    </source>
</evidence>
<feature type="chain" id="PRO_5020457235" evidence="2">
    <location>
        <begin position="32"/>
        <end position="349"/>
    </location>
</feature>
<evidence type="ECO:0000256" key="2">
    <source>
        <dbReference type="SAM" id="SignalP"/>
    </source>
</evidence>
<keyword evidence="1" id="KW-0812">Transmembrane</keyword>